<keyword evidence="3" id="KW-1185">Reference proteome</keyword>
<dbReference type="Proteomes" id="UP000607197">
    <property type="component" value="Unassembled WGS sequence"/>
</dbReference>
<dbReference type="SUPFAM" id="SSF55729">
    <property type="entry name" value="Acyl-CoA N-acyltransferases (Nat)"/>
    <property type="match status" value="1"/>
</dbReference>
<dbReference type="EMBL" id="BMPG01000001">
    <property type="protein sequence ID" value="GGL55775.1"/>
    <property type="molecule type" value="Genomic_DNA"/>
</dbReference>
<dbReference type="Gene3D" id="3.40.630.30">
    <property type="match status" value="1"/>
</dbReference>
<dbReference type="InterPro" id="IPR016181">
    <property type="entry name" value="Acyl_CoA_acyltransferase"/>
</dbReference>
<reference evidence="2" key="2">
    <citation type="submission" date="2020-09" db="EMBL/GenBank/DDBJ databases">
        <authorList>
            <person name="Sun Q."/>
            <person name="Ohkuma M."/>
        </authorList>
    </citation>
    <scope>NUCLEOTIDE SEQUENCE</scope>
    <source>
        <strain evidence="2">JCM 19596</strain>
    </source>
</reference>
<proteinExistence type="predicted"/>
<name>A0A830FH96_9EURY</name>
<protein>
    <recommendedName>
        <fullName evidence="1">N-acetyltransferase domain-containing protein</fullName>
    </recommendedName>
</protein>
<organism evidence="2 3">
    <name type="scientific">Halocalculus aciditolerans</name>
    <dbReference type="NCBI Taxonomy" id="1383812"/>
    <lineage>
        <taxon>Archaea</taxon>
        <taxon>Methanobacteriati</taxon>
        <taxon>Methanobacteriota</taxon>
        <taxon>Stenosarchaea group</taxon>
        <taxon>Halobacteria</taxon>
        <taxon>Halobacteriales</taxon>
        <taxon>Halobacteriaceae</taxon>
        <taxon>Halocalculus</taxon>
    </lineage>
</organism>
<sequence length="377" mass="41500">MEVTTYTADDGTTYRIRVATPSDAAEITALHSAVWGGDGTDAWFRWKYVENPYVDHVPALVAEHDDAIVAAFGLLLYRMRQDETTGLGALGGDLVVHPDHRRRGLFTQLSMAVWSFYAEERVDESERPDFVFGYQTEAARLGALAMGWRQLAERTTYRRTNDPTPFLADAVGPAAARALGPASRLLARGYAALRRRLAGTPRGVRVERRDDVPPGVLAGVADRARPAHLHPIYDEAFYDWQFTGPTWRPNATYLAYAGGDPDPVAAVLTRVEERGGARTVSLIHAAPLTGGDRWTRGLAAILDRVVADSRDAAFLRAWNPVYPARLLEARGFLPDDRPPLSLVTGSDLTLTAYAFHWGRFDGDDLPAAADALWTLDK</sequence>
<gene>
    <name evidence="2" type="ORF">GCM10009039_12470</name>
</gene>
<dbReference type="InterPro" id="IPR000182">
    <property type="entry name" value="GNAT_dom"/>
</dbReference>
<dbReference type="CDD" id="cd04301">
    <property type="entry name" value="NAT_SF"/>
    <property type="match status" value="1"/>
</dbReference>
<comment type="caution">
    <text evidence="2">The sequence shown here is derived from an EMBL/GenBank/DDBJ whole genome shotgun (WGS) entry which is preliminary data.</text>
</comment>
<reference evidence="2" key="1">
    <citation type="journal article" date="2014" name="Int. J. Syst. Evol. Microbiol.">
        <title>Complete genome sequence of Corynebacterium casei LMG S-19264T (=DSM 44701T), isolated from a smear-ripened cheese.</title>
        <authorList>
            <consortium name="US DOE Joint Genome Institute (JGI-PGF)"/>
            <person name="Walter F."/>
            <person name="Albersmeier A."/>
            <person name="Kalinowski J."/>
            <person name="Ruckert C."/>
        </authorList>
    </citation>
    <scope>NUCLEOTIDE SEQUENCE</scope>
    <source>
        <strain evidence="2">JCM 19596</strain>
    </source>
</reference>
<dbReference type="PROSITE" id="PS51186">
    <property type="entry name" value="GNAT"/>
    <property type="match status" value="1"/>
</dbReference>
<dbReference type="OrthoDB" id="299799at2157"/>
<dbReference type="GO" id="GO:0016747">
    <property type="term" value="F:acyltransferase activity, transferring groups other than amino-acyl groups"/>
    <property type="evidence" value="ECO:0007669"/>
    <property type="project" value="InterPro"/>
</dbReference>
<evidence type="ECO:0000313" key="2">
    <source>
        <dbReference type="EMBL" id="GGL55775.1"/>
    </source>
</evidence>
<dbReference type="Pfam" id="PF13527">
    <property type="entry name" value="Acetyltransf_9"/>
    <property type="match status" value="1"/>
</dbReference>
<dbReference type="RefSeq" id="WP_188976927.1">
    <property type="nucleotide sequence ID" value="NZ_BMPG01000001.1"/>
</dbReference>
<evidence type="ECO:0000313" key="3">
    <source>
        <dbReference type="Proteomes" id="UP000607197"/>
    </source>
</evidence>
<evidence type="ECO:0000259" key="1">
    <source>
        <dbReference type="PROSITE" id="PS51186"/>
    </source>
</evidence>
<dbReference type="AlphaFoldDB" id="A0A830FH96"/>
<feature type="domain" description="N-acetyltransferase" evidence="1">
    <location>
        <begin position="14"/>
        <end position="153"/>
    </location>
</feature>
<accession>A0A830FH96</accession>